<dbReference type="AlphaFoldDB" id="A0A1X0Y7G8"/>
<organism evidence="1 2">
    <name type="scientific">Mycobacterium simiae</name>
    <name type="common">Mycobacterium habana</name>
    <dbReference type="NCBI Taxonomy" id="1784"/>
    <lineage>
        <taxon>Bacteria</taxon>
        <taxon>Bacillati</taxon>
        <taxon>Actinomycetota</taxon>
        <taxon>Actinomycetes</taxon>
        <taxon>Mycobacteriales</taxon>
        <taxon>Mycobacteriaceae</taxon>
        <taxon>Mycobacterium</taxon>
        <taxon>Mycobacterium simiae complex</taxon>
    </lineage>
</organism>
<reference evidence="1 2" key="1">
    <citation type="submission" date="2017-03" db="EMBL/GenBank/DDBJ databases">
        <title>Genomic insights into Mycobacterium simiae human colonization.</title>
        <authorList>
            <person name="Steffani J.L."/>
            <person name="Brunck M.E."/>
            <person name="Cruz E."/>
            <person name="Montiel R."/>
            <person name="Barona F."/>
        </authorList>
    </citation>
    <scope>NUCLEOTIDE SEQUENCE [LARGE SCALE GENOMIC DNA]</scope>
    <source>
        <strain evidence="1 2">MsiGto</strain>
    </source>
</reference>
<keyword evidence="2" id="KW-1185">Reference proteome</keyword>
<dbReference type="InterPro" id="IPR021352">
    <property type="entry name" value="DUF2971"/>
</dbReference>
<comment type="caution">
    <text evidence="1">The sequence shown here is derived from an EMBL/GenBank/DDBJ whole genome shotgun (WGS) entry which is preliminary data.</text>
</comment>
<protein>
    <recommendedName>
        <fullName evidence="3">DUF2971 domain-containing protein</fullName>
    </recommendedName>
</protein>
<proteinExistence type="predicted"/>
<evidence type="ECO:0000313" key="1">
    <source>
        <dbReference type="EMBL" id="ORJ61160.1"/>
    </source>
</evidence>
<dbReference type="RefSeq" id="WP_084950322.1">
    <property type="nucleotide sequence ID" value="NZ_MZZM01000016.1"/>
</dbReference>
<evidence type="ECO:0008006" key="3">
    <source>
        <dbReference type="Google" id="ProtNLM"/>
    </source>
</evidence>
<dbReference type="EMBL" id="MZZM01000016">
    <property type="protein sequence ID" value="ORJ61160.1"/>
    <property type="molecule type" value="Genomic_DNA"/>
</dbReference>
<dbReference type="Pfam" id="PF11185">
    <property type="entry name" value="DUF2971"/>
    <property type="match status" value="1"/>
</dbReference>
<name>A0A1X0Y7G8_MYCSI</name>
<evidence type="ECO:0000313" key="2">
    <source>
        <dbReference type="Proteomes" id="UP000193040"/>
    </source>
</evidence>
<accession>A0A1X0Y7G8</accession>
<gene>
    <name evidence="1" type="ORF">B5M45_13100</name>
</gene>
<dbReference type="Proteomes" id="UP000193040">
    <property type="component" value="Unassembled WGS sequence"/>
</dbReference>
<sequence length="320" mass="35866">MSDLAAERRRANPYVPMSVPAPVIEDDALPDEPLYHYTSAAGLHGILESQVLRATHAAYLNDSQELIFGIAKIHATLFHLANNPPEEVMKDAYWAPYVPQETLPLSVAMSARSFGMRMQMALESLRENLGPFVACLSTSPDQLSQWRGYGQGGGYAIRFNPQRLRESVRRHNDTHRFVRMRYDKPVAEDPSLRAQLIEFMKSVSPMTPVGHQTAKSNALVDPYINSLLGVAACQKHWGFSEENEYRIIAFGAPDLHTPQEIGLVPRMNIRFDTSCVEEVKIGPGQHMDTRESSVRSYFKANNDRYPGVTVSRSETPFTGT</sequence>